<sequence length="386" mass="40784">MPRTPDLRQYDTLDRPPREDLVSVAELAASICGTPMASVNLITGGVHHQVATVGMDPGVCRLEDSMCGAVLKDDPPVLVSNTLEDPRFAQNPFVNGQLGAIRFYASHRITAPGGATIGTLCVFDLEPRTLDGRQLTALGTLADRVVDVLELSARNHQLETVSTRLRESNERLAAFAGQISHDLRTPLTGISMALELLDEELEQHPSSTNAGRLVARAHSSAGRMGALLADVLRFATLGGGLDTAPVDLGALLDEVLADLEPLGDAVVEHGALPTVPADAAQLRAVLQNLVGNALKYRHPDRPPRVCVTAHRDGSDVRLEVADNGRGVPAGQTDRVFEPLARADASVAGHGIGLATCRRIVEAHGGSIGLDSVEGEGTTVWVRLPAS</sequence>
<dbReference type="Gene3D" id="1.10.287.130">
    <property type="match status" value="1"/>
</dbReference>
<evidence type="ECO:0000256" key="6">
    <source>
        <dbReference type="ARBA" id="ARBA00022777"/>
    </source>
</evidence>
<comment type="subcellular location">
    <subcellularLocation>
        <location evidence="2">Cell membrane</location>
    </subcellularLocation>
</comment>
<dbReference type="Pfam" id="PF02518">
    <property type="entry name" value="HATPase_c"/>
    <property type="match status" value="1"/>
</dbReference>
<dbReference type="InterPro" id="IPR003018">
    <property type="entry name" value="GAF"/>
</dbReference>
<organism evidence="10 11">
    <name type="scientific">Nocardioides oceani</name>
    <dbReference type="NCBI Taxonomy" id="3058369"/>
    <lineage>
        <taxon>Bacteria</taxon>
        <taxon>Bacillati</taxon>
        <taxon>Actinomycetota</taxon>
        <taxon>Actinomycetes</taxon>
        <taxon>Propionibacteriales</taxon>
        <taxon>Nocardioidaceae</taxon>
        <taxon>Nocardioides</taxon>
    </lineage>
</organism>
<dbReference type="Gene3D" id="3.30.450.40">
    <property type="match status" value="1"/>
</dbReference>
<dbReference type="InterPro" id="IPR005467">
    <property type="entry name" value="His_kinase_dom"/>
</dbReference>
<reference evidence="10" key="1">
    <citation type="submission" date="2023-06" db="EMBL/GenBank/DDBJ databases">
        <title>Draft genome sequence of Nocardioides sp. SOB77.</title>
        <authorList>
            <person name="Zhang G."/>
        </authorList>
    </citation>
    <scope>NUCLEOTIDE SEQUENCE</scope>
    <source>
        <strain evidence="10">SOB77</strain>
    </source>
</reference>
<feature type="domain" description="Histidine kinase" evidence="9">
    <location>
        <begin position="178"/>
        <end position="386"/>
    </location>
</feature>
<evidence type="ECO:0000313" key="11">
    <source>
        <dbReference type="Proteomes" id="UP001168620"/>
    </source>
</evidence>
<dbReference type="SUPFAM" id="SSF47384">
    <property type="entry name" value="Homodimeric domain of signal transducing histidine kinase"/>
    <property type="match status" value="1"/>
</dbReference>
<evidence type="ECO:0000256" key="7">
    <source>
        <dbReference type="ARBA" id="ARBA00023012"/>
    </source>
</evidence>
<evidence type="ECO:0000256" key="1">
    <source>
        <dbReference type="ARBA" id="ARBA00000085"/>
    </source>
</evidence>
<keyword evidence="7" id="KW-0902">Two-component regulatory system</keyword>
<dbReference type="EC" id="2.7.13.3" evidence="3"/>
<dbReference type="GO" id="GO:0016301">
    <property type="term" value="F:kinase activity"/>
    <property type="evidence" value="ECO:0007669"/>
    <property type="project" value="UniProtKB-KW"/>
</dbReference>
<protein>
    <recommendedName>
        <fullName evidence="8">Sensor-like histidine kinase SenX3</fullName>
        <ecNumber evidence="3">2.7.13.3</ecNumber>
    </recommendedName>
</protein>
<dbReference type="Gene3D" id="3.30.565.10">
    <property type="entry name" value="Histidine kinase-like ATPase, C-terminal domain"/>
    <property type="match status" value="1"/>
</dbReference>
<dbReference type="Proteomes" id="UP001168620">
    <property type="component" value="Unassembled WGS sequence"/>
</dbReference>
<evidence type="ECO:0000259" key="9">
    <source>
        <dbReference type="PROSITE" id="PS50109"/>
    </source>
</evidence>
<dbReference type="InterPro" id="IPR003594">
    <property type="entry name" value="HATPase_dom"/>
</dbReference>
<keyword evidence="6 10" id="KW-0418">Kinase</keyword>
<evidence type="ECO:0000256" key="2">
    <source>
        <dbReference type="ARBA" id="ARBA00004236"/>
    </source>
</evidence>
<dbReference type="PRINTS" id="PR00344">
    <property type="entry name" value="BCTRLSENSOR"/>
</dbReference>
<dbReference type="PANTHER" id="PTHR42878:SF15">
    <property type="entry name" value="BACTERIOPHYTOCHROME"/>
    <property type="match status" value="1"/>
</dbReference>
<dbReference type="SMART" id="SM00065">
    <property type="entry name" value="GAF"/>
    <property type="match status" value="1"/>
</dbReference>
<dbReference type="Pfam" id="PF00512">
    <property type="entry name" value="HisKA"/>
    <property type="match status" value="1"/>
</dbReference>
<dbReference type="InterPro" id="IPR029016">
    <property type="entry name" value="GAF-like_dom_sf"/>
</dbReference>
<dbReference type="CDD" id="cd00082">
    <property type="entry name" value="HisKA"/>
    <property type="match status" value="1"/>
</dbReference>
<name>A0ABT8FE69_9ACTN</name>
<dbReference type="InterPro" id="IPR004358">
    <property type="entry name" value="Sig_transdc_His_kin-like_C"/>
</dbReference>
<gene>
    <name evidence="10" type="ORF">QWY28_07160</name>
</gene>
<proteinExistence type="predicted"/>
<comment type="caution">
    <text evidence="10">The sequence shown here is derived from an EMBL/GenBank/DDBJ whole genome shotgun (WGS) entry which is preliminary data.</text>
</comment>
<evidence type="ECO:0000256" key="3">
    <source>
        <dbReference type="ARBA" id="ARBA00012438"/>
    </source>
</evidence>
<keyword evidence="11" id="KW-1185">Reference proteome</keyword>
<dbReference type="InterPro" id="IPR050351">
    <property type="entry name" value="BphY/WalK/GraS-like"/>
</dbReference>
<dbReference type="InterPro" id="IPR036890">
    <property type="entry name" value="HATPase_C_sf"/>
</dbReference>
<evidence type="ECO:0000256" key="5">
    <source>
        <dbReference type="ARBA" id="ARBA00022679"/>
    </source>
</evidence>
<dbReference type="SUPFAM" id="SSF55874">
    <property type="entry name" value="ATPase domain of HSP90 chaperone/DNA topoisomerase II/histidine kinase"/>
    <property type="match status" value="1"/>
</dbReference>
<dbReference type="PROSITE" id="PS50109">
    <property type="entry name" value="HIS_KIN"/>
    <property type="match status" value="1"/>
</dbReference>
<dbReference type="SMART" id="SM00388">
    <property type="entry name" value="HisKA"/>
    <property type="match status" value="1"/>
</dbReference>
<keyword evidence="4" id="KW-0597">Phosphoprotein</keyword>
<dbReference type="PANTHER" id="PTHR42878">
    <property type="entry name" value="TWO-COMPONENT HISTIDINE KINASE"/>
    <property type="match status" value="1"/>
</dbReference>
<evidence type="ECO:0000313" key="10">
    <source>
        <dbReference type="EMBL" id="MDN4172712.1"/>
    </source>
</evidence>
<dbReference type="SMART" id="SM00387">
    <property type="entry name" value="HATPase_c"/>
    <property type="match status" value="1"/>
</dbReference>
<dbReference type="EMBL" id="JAUHJQ010000002">
    <property type="protein sequence ID" value="MDN4172712.1"/>
    <property type="molecule type" value="Genomic_DNA"/>
</dbReference>
<dbReference type="InterPro" id="IPR003661">
    <property type="entry name" value="HisK_dim/P_dom"/>
</dbReference>
<dbReference type="RefSeq" id="WP_300951628.1">
    <property type="nucleotide sequence ID" value="NZ_JAUHJQ010000002.1"/>
</dbReference>
<comment type="catalytic activity">
    <reaction evidence="1">
        <text>ATP + protein L-histidine = ADP + protein N-phospho-L-histidine.</text>
        <dbReference type="EC" id="2.7.13.3"/>
    </reaction>
</comment>
<dbReference type="InterPro" id="IPR036097">
    <property type="entry name" value="HisK_dim/P_sf"/>
</dbReference>
<evidence type="ECO:0000256" key="4">
    <source>
        <dbReference type="ARBA" id="ARBA00022553"/>
    </source>
</evidence>
<keyword evidence="5" id="KW-0808">Transferase</keyword>
<evidence type="ECO:0000256" key="8">
    <source>
        <dbReference type="ARBA" id="ARBA00039401"/>
    </source>
</evidence>
<accession>A0ABT8FE69</accession>
<dbReference type="SUPFAM" id="SSF55781">
    <property type="entry name" value="GAF domain-like"/>
    <property type="match status" value="1"/>
</dbReference>